<dbReference type="SUPFAM" id="SSF47336">
    <property type="entry name" value="ACP-like"/>
    <property type="match status" value="1"/>
</dbReference>
<dbReference type="Gene3D" id="1.10.1200.10">
    <property type="entry name" value="ACP-like"/>
    <property type="match status" value="1"/>
</dbReference>
<keyword evidence="7 10" id="KW-0012">Acyltransferase</keyword>
<comment type="cofactor">
    <cofactor evidence="1">
        <name>pantetheine 4'-phosphate</name>
        <dbReference type="ChEBI" id="CHEBI:47942"/>
    </cofactor>
</comment>
<dbReference type="Gene3D" id="6.10.140.1830">
    <property type="match status" value="1"/>
</dbReference>
<evidence type="ECO:0000256" key="4">
    <source>
        <dbReference type="ARBA" id="ARBA00022679"/>
    </source>
</evidence>
<dbReference type="Pfam" id="PF16197">
    <property type="entry name" value="KAsynt_C_assoc"/>
    <property type="match status" value="1"/>
</dbReference>
<dbReference type="InterPro" id="IPR013968">
    <property type="entry name" value="PKS_KR"/>
</dbReference>
<dbReference type="InterPro" id="IPR036299">
    <property type="entry name" value="Polyketide_synth_docking_sf"/>
</dbReference>
<dbReference type="PROSITE" id="PS50075">
    <property type="entry name" value="CARRIER"/>
    <property type="match status" value="1"/>
</dbReference>
<dbReference type="InterPro" id="IPR020806">
    <property type="entry name" value="PKS_PP-bd"/>
</dbReference>
<dbReference type="Gene3D" id="3.40.366.10">
    <property type="entry name" value="Malonyl-Coenzyme A Acyl Carrier Protein, domain 2"/>
    <property type="match status" value="1"/>
</dbReference>
<dbReference type="InterPro" id="IPR006162">
    <property type="entry name" value="Ppantetheine_attach_site"/>
</dbReference>
<dbReference type="InterPro" id="IPR036291">
    <property type="entry name" value="NAD(P)-bd_dom_sf"/>
</dbReference>
<dbReference type="Gene3D" id="3.40.47.10">
    <property type="match status" value="1"/>
</dbReference>
<dbReference type="InterPro" id="IPR014030">
    <property type="entry name" value="Ketoacyl_synth_N"/>
</dbReference>
<dbReference type="SMART" id="SM01294">
    <property type="entry name" value="PKS_PP_betabranch"/>
    <property type="match status" value="1"/>
</dbReference>
<dbReference type="CDD" id="cd00833">
    <property type="entry name" value="PKS"/>
    <property type="match status" value="1"/>
</dbReference>
<evidence type="ECO:0000256" key="7">
    <source>
        <dbReference type="ARBA" id="ARBA00023315"/>
    </source>
</evidence>
<dbReference type="InterPro" id="IPR016035">
    <property type="entry name" value="Acyl_Trfase/lysoPLipase"/>
</dbReference>
<dbReference type="Pfam" id="PF00109">
    <property type="entry name" value="ketoacyl-synt"/>
    <property type="match status" value="1"/>
</dbReference>
<evidence type="ECO:0000256" key="6">
    <source>
        <dbReference type="ARBA" id="ARBA00023268"/>
    </source>
</evidence>
<keyword evidence="11" id="KW-1185">Reference proteome</keyword>
<dbReference type="InterPro" id="IPR001227">
    <property type="entry name" value="Ac_transferase_dom_sf"/>
</dbReference>
<dbReference type="Gene3D" id="3.40.50.11460">
    <property type="match status" value="1"/>
</dbReference>
<feature type="domain" description="Carrier" evidence="8">
    <location>
        <begin position="1443"/>
        <end position="1518"/>
    </location>
</feature>
<keyword evidence="2" id="KW-0596">Phosphopantetheine</keyword>
<gene>
    <name evidence="10" type="ORF">Drose_14165</name>
</gene>
<dbReference type="SMART" id="SM00822">
    <property type="entry name" value="PKS_KR"/>
    <property type="match status" value="1"/>
</dbReference>
<dbReference type="InterPro" id="IPR057326">
    <property type="entry name" value="KR_dom"/>
</dbReference>
<feature type="domain" description="Ketosynthase family 3 (KS3)" evidence="9">
    <location>
        <begin position="33"/>
        <end position="458"/>
    </location>
</feature>
<dbReference type="GO" id="GO:0016746">
    <property type="term" value="F:acyltransferase activity"/>
    <property type="evidence" value="ECO:0007669"/>
    <property type="project" value="UniProtKB-KW"/>
</dbReference>
<dbReference type="InterPro" id="IPR016039">
    <property type="entry name" value="Thiolase-like"/>
</dbReference>
<keyword evidence="5" id="KW-0045">Antibiotic biosynthesis</keyword>
<dbReference type="PROSITE" id="PS00012">
    <property type="entry name" value="PHOSPHOPANTETHEINE"/>
    <property type="match status" value="1"/>
</dbReference>
<dbReference type="RefSeq" id="WP_260728673.1">
    <property type="nucleotide sequence ID" value="NZ_BAAABS010000071.1"/>
</dbReference>
<dbReference type="InterPro" id="IPR020841">
    <property type="entry name" value="PKS_Beta-ketoAc_synthase_dom"/>
</dbReference>
<proteinExistence type="predicted"/>
<sequence>MSTEDKLREYLRRVTTDLGRTRQRLHEVEERSREPLAVVGMACRLPGGVSSPEGLWELVSAGRDAISPFPTDRGWDLDRLFHADSAHSGTSYVRHGGFLDDAAGFDAGFFGISPREALAMEPQQRVLLETAWDLLEAARIDPTSLRGTATGVFAGISSQDYHAGAGTSDEVEGYVATGSLASVISGRVAYTLGLQGPAVTVDTACSSSLVAIHLARSALLRNECELALAGGVTVLATPGAFVEFSRQRGLAPDGRCKAFAAAADGTGFSEGVGLVLLERLSDARRNGHRVLALIRGSAVNQDGASNGLTAPSDTAQRRVIHQALEDARVRASEVDVVEAHGTGTTLGDPIEAQALLSTYGKDRPPERPLWIGSVKSNIGHTQAAAGVAGVIKMVMAMRHGVVPVSLHIDEPSPHVDWASGQVRPLVRSVPWPATDRPRRAGVSSFGISGTNVHLIVEEAPKPEPAPAVEAGPVPWVVSARSEAALRARVRQLAEHVAAHPESTAAEVGWSLITTRPMFEHRAVVVGDAALSALARGEAHPDVVTGQANLGGPGPVLVFPGQGSQWPGMGARLLTDSPVFAARVAECEQALAPYVDWSLTGVLRGDGAELSRVDVVQPALWAVMVSLAAVWEHHGVRPAAVIGHSQGEIAAACVAGALSLQDAAKVVALRSRALRALSGHGAMASVLSDEGQAARLLAGTEGVTIAAVNSPSAVVVSGPPAEVSAFAAAAERQGLRARVIDVDYASHGPQIDRLTGEITDALAGITPRAARPVFYSTVTAAPQDTTTLDAGYWVRNLRQPVRFADTVSALLAAGHRTFIEVGPHPVLTPAVEECADHAGTAAAVIPTLRRDHDDWAQLTGALARAYTAGVRVNWIPCFPDDPPPRTVDLPTYPFEHQRYWLADVSKAPVAAGSPDETEAHFWAAVEHGDVDEVAGTLGITEAGDDKASLDALVPVLSRWRRERRQRSTIDSFRYRIEWQPIAAGSPSGTGTPDGSWLVVRPRGVAEDWAQACAAALEANGSRVHHLDMDPLTERADLTVALRDWAATAGPPAARVLSLLALDEGEPGSGDYPGLAGSLTLLQAVADAGTGTPLWVLTRGAVSAGGDDGPERPAQAQVWGLGRAATFEHPALWGGLVDLPATPQDLDPVRLRDALDREDGEDELALRPAGVFGRRLVPDLLGADQPRRDWRPRGSVLVTGGSGGPVRWVAQWLAEQGAERVLVLASAGVPAAELPPGVTVVESVDPDERIGTLVYAGPSAGLAPLAESTPATLAETIRASLDGVRDLEPGGTVVYLTSVAGVWGGRDHGAFAAASAYLDALAERQRAAGVHAVSVAMSLWDVPDDRARPDLENGRRQGLVPLEPGLAFAALHQVLQRDDPSVVIADVDWQRFVPLVTLARRTRLFDRIPAAAATTQTESAGDDAATTTEALRRELAARPPAERYDVLLTLVRSHVATVLRYAGADEVDPRRPFTDLGFDSLTAVELRNRLRAATGLPLPSTLVFDRPRPEALAAWLLDEVLPADAGAAAPALGRLDELEAALAFLPPEEARRCGLVDRLQTLLWKYADASAGPDQAEDGTDLAGATADEMFTLLDRELGA</sequence>
<dbReference type="Gene3D" id="3.30.70.3290">
    <property type="match status" value="1"/>
</dbReference>
<protein>
    <submittedName>
        <fullName evidence="10">Acyltransferase domain-containing protein</fullName>
    </submittedName>
</protein>
<evidence type="ECO:0000313" key="11">
    <source>
        <dbReference type="Proteomes" id="UP001058271"/>
    </source>
</evidence>
<dbReference type="InterPro" id="IPR018201">
    <property type="entry name" value="Ketoacyl_synth_AS"/>
</dbReference>
<dbReference type="InterPro" id="IPR041618">
    <property type="entry name" value="PKS_DE"/>
</dbReference>
<dbReference type="Pfam" id="PF18369">
    <property type="entry name" value="PKS_DE"/>
    <property type="match status" value="1"/>
</dbReference>
<name>A0ABY5ZF37_9ACTN</name>
<dbReference type="Pfam" id="PF00550">
    <property type="entry name" value="PP-binding"/>
    <property type="match status" value="1"/>
</dbReference>
<accession>A0ABY5ZF37</accession>
<dbReference type="PROSITE" id="PS00606">
    <property type="entry name" value="KS3_1"/>
    <property type="match status" value="1"/>
</dbReference>
<evidence type="ECO:0000256" key="3">
    <source>
        <dbReference type="ARBA" id="ARBA00022553"/>
    </source>
</evidence>
<dbReference type="CDD" id="cd08952">
    <property type="entry name" value="KR_1_SDR_x"/>
    <property type="match status" value="1"/>
</dbReference>
<keyword evidence="4" id="KW-0808">Transferase</keyword>
<evidence type="ECO:0000259" key="8">
    <source>
        <dbReference type="PROSITE" id="PS50075"/>
    </source>
</evidence>
<dbReference type="Gene3D" id="3.40.50.720">
    <property type="entry name" value="NAD(P)-binding Rossmann-like Domain"/>
    <property type="match status" value="2"/>
</dbReference>
<dbReference type="PANTHER" id="PTHR43775:SF51">
    <property type="entry name" value="INACTIVE PHENOLPHTHIOCEROL SYNTHESIS POLYKETIDE SYNTHASE TYPE I PKS1-RELATED"/>
    <property type="match status" value="1"/>
</dbReference>
<dbReference type="InterPro" id="IPR015083">
    <property type="entry name" value="NorB/c/GfsB-D-like_docking"/>
</dbReference>
<dbReference type="SMART" id="SM00823">
    <property type="entry name" value="PKS_PP"/>
    <property type="match status" value="1"/>
</dbReference>
<evidence type="ECO:0000313" key="10">
    <source>
        <dbReference type="EMBL" id="UWZ39273.1"/>
    </source>
</evidence>
<evidence type="ECO:0000256" key="2">
    <source>
        <dbReference type="ARBA" id="ARBA00022450"/>
    </source>
</evidence>
<dbReference type="Pfam" id="PF00698">
    <property type="entry name" value="Acyl_transf_1"/>
    <property type="match status" value="1"/>
</dbReference>
<reference evidence="10" key="1">
    <citation type="submission" date="2021-04" db="EMBL/GenBank/DDBJ databases">
        <title>Biosynthetic gene clusters of Dactylosporangioum roseum.</title>
        <authorList>
            <person name="Hartkoorn R.C."/>
            <person name="Beaudoing E."/>
            <person name="Hot D."/>
            <person name="Moureu S."/>
        </authorList>
    </citation>
    <scope>NUCLEOTIDE SEQUENCE</scope>
    <source>
        <strain evidence="10">NRRL B-16295</strain>
    </source>
</reference>
<dbReference type="InterPro" id="IPR036736">
    <property type="entry name" value="ACP-like_sf"/>
</dbReference>
<dbReference type="InterPro" id="IPR009081">
    <property type="entry name" value="PP-bd_ACP"/>
</dbReference>
<dbReference type="SMART" id="SM00827">
    <property type="entry name" value="PKS_AT"/>
    <property type="match status" value="1"/>
</dbReference>
<dbReference type="PROSITE" id="PS52004">
    <property type="entry name" value="KS3_2"/>
    <property type="match status" value="1"/>
</dbReference>
<dbReference type="SUPFAM" id="SSF53901">
    <property type="entry name" value="Thiolase-like"/>
    <property type="match status" value="1"/>
</dbReference>
<dbReference type="InterPro" id="IPR032821">
    <property type="entry name" value="PKS_assoc"/>
</dbReference>
<dbReference type="InterPro" id="IPR014043">
    <property type="entry name" value="Acyl_transferase_dom"/>
</dbReference>
<evidence type="ECO:0000256" key="1">
    <source>
        <dbReference type="ARBA" id="ARBA00001957"/>
    </source>
</evidence>
<evidence type="ECO:0000256" key="5">
    <source>
        <dbReference type="ARBA" id="ARBA00023194"/>
    </source>
</evidence>
<evidence type="ECO:0000259" key="9">
    <source>
        <dbReference type="PROSITE" id="PS52004"/>
    </source>
</evidence>
<dbReference type="SMART" id="SM00825">
    <property type="entry name" value="PKS_KS"/>
    <property type="match status" value="1"/>
</dbReference>
<dbReference type="Proteomes" id="UP001058271">
    <property type="component" value="Chromosome"/>
</dbReference>
<dbReference type="InterPro" id="IPR050091">
    <property type="entry name" value="PKS_NRPS_Biosynth_Enz"/>
</dbReference>
<keyword evidence="6" id="KW-0511">Multifunctional enzyme</keyword>
<keyword evidence="3" id="KW-0597">Phosphoprotein</keyword>
<organism evidence="10 11">
    <name type="scientific">Dactylosporangium roseum</name>
    <dbReference type="NCBI Taxonomy" id="47989"/>
    <lineage>
        <taxon>Bacteria</taxon>
        <taxon>Bacillati</taxon>
        <taxon>Actinomycetota</taxon>
        <taxon>Actinomycetes</taxon>
        <taxon>Micromonosporales</taxon>
        <taxon>Micromonosporaceae</taxon>
        <taxon>Dactylosporangium</taxon>
    </lineage>
</organism>
<dbReference type="SUPFAM" id="SSF55048">
    <property type="entry name" value="Probable ACP-binding domain of malonyl-CoA ACP transacylase"/>
    <property type="match status" value="1"/>
</dbReference>
<dbReference type="SUPFAM" id="SSF51735">
    <property type="entry name" value="NAD(P)-binding Rossmann-fold domains"/>
    <property type="match status" value="2"/>
</dbReference>
<dbReference type="InterPro" id="IPR016036">
    <property type="entry name" value="Malonyl_transacylase_ACP-bd"/>
</dbReference>
<dbReference type="Pfam" id="PF02801">
    <property type="entry name" value="Ketoacyl-synt_C"/>
    <property type="match status" value="1"/>
</dbReference>
<dbReference type="SUPFAM" id="SSF101173">
    <property type="entry name" value="Docking domain B of the erythromycin polyketide synthase (DEBS)"/>
    <property type="match status" value="1"/>
</dbReference>
<dbReference type="PANTHER" id="PTHR43775">
    <property type="entry name" value="FATTY ACID SYNTHASE"/>
    <property type="match status" value="1"/>
</dbReference>
<dbReference type="InterPro" id="IPR014031">
    <property type="entry name" value="Ketoacyl_synth_C"/>
</dbReference>
<dbReference type="Pfam" id="PF08990">
    <property type="entry name" value="Docking"/>
    <property type="match status" value="1"/>
</dbReference>
<dbReference type="EMBL" id="CP073721">
    <property type="protein sequence ID" value="UWZ39273.1"/>
    <property type="molecule type" value="Genomic_DNA"/>
</dbReference>
<dbReference type="Pfam" id="PF08659">
    <property type="entry name" value="KR"/>
    <property type="match status" value="1"/>
</dbReference>
<dbReference type="SUPFAM" id="SSF52151">
    <property type="entry name" value="FabD/lysophospholipase-like"/>
    <property type="match status" value="1"/>
</dbReference>